<evidence type="ECO:0000313" key="7">
    <source>
        <dbReference type="Proteomes" id="UP000746535"/>
    </source>
</evidence>
<keyword evidence="2 5" id="KW-0028">Amino-acid biosynthesis</keyword>
<sequence>MTAANLMNTYTPLPMSFVRGEGASLWDAAGRRYLDAMGGVAVTCVGHCHPQVVEAIRDQAGLVLHTSNHYAIDWQRQLAGKLAALSGLDAAFFNNSGAEANETALKLARLTAWHRGIERPRIVVMEDAFHGRTLATLAASDCSGVRLGFGAHADDFLRVPFGDIHALNAIAQRYGAQVVAVLLEPVQGESGVRPAPPGYLRAVRALCDRQCWLMMLDEVQTGLGRTGHWFAYAEAGIVPDVLTLAKGLANGVPIGACLARSRTAQLLTPGSHGSTFGGNPLACRVACEVLDIIQRQHLVSHARQLGAWLLGTLQSRLAGNPAVREVRGQGLMIGIELSHAAGGLAQRAAERGLLLNVTRGTVIRLLPALTLTEDEASQVVEHLVALLAPASAVA</sequence>
<dbReference type="RefSeq" id="WP_168085963.1">
    <property type="nucleotide sequence ID" value="NZ_JAAVJI010000019.1"/>
</dbReference>
<dbReference type="CDD" id="cd00610">
    <property type="entry name" value="OAT_like"/>
    <property type="match status" value="1"/>
</dbReference>
<name>A0ABX0YMS9_9PSED</name>
<dbReference type="InterPro" id="IPR004636">
    <property type="entry name" value="AcOrn/SuccOrn_fam"/>
</dbReference>
<dbReference type="PROSITE" id="PS00600">
    <property type="entry name" value="AA_TRANSFER_CLASS_3"/>
    <property type="match status" value="1"/>
</dbReference>
<keyword evidence="7" id="KW-1185">Reference proteome</keyword>
<keyword evidence="1 5" id="KW-0032">Aminotransferase</keyword>
<feature type="modified residue" description="N6-(pyridoxal phosphate)lysine" evidence="5">
    <location>
        <position position="246"/>
    </location>
</feature>
<comment type="subcellular location">
    <subcellularLocation>
        <location evidence="5">Cytoplasm</location>
    </subcellularLocation>
</comment>
<comment type="pathway">
    <text evidence="5">Amino-acid biosynthesis; L-arginine biosynthesis; N(2)-acetyl-L-ornithine from L-glutamate: step 4/4.</text>
</comment>
<keyword evidence="3 5" id="KW-0808">Transferase</keyword>
<keyword evidence="4 5" id="KW-0663">Pyridoxal phosphate</keyword>
<dbReference type="PIRSF" id="PIRSF000521">
    <property type="entry name" value="Transaminase_4ab_Lys_Orn"/>
    <property type="match status" value="1"/>
</dbReference>
<comment type="caution">
    <text evidence="6">The sequence shown here is derived from an EMBL/GenBank/DDBJ whole genome shotgun (WGS) entry which is preliminary data.</text>
</comment>
<comment type="similarity">
    <text evidence="5">Belongs to the class-III pyridoxal-phosphate-dependent aminotransferase family. ArgD subfamily.</text>
</comment>
<dbReference type="EC" id="2.6.1.11" evidence="5"/>
<dbReference type="Gene3D" id="3.40.640.10">
    <property type="entry name" value="Type I PLP-dependent aspartate aminotransferase-like (Major domain)"/>
    <property type="match status" value="1"/>
</dbReference>
<dbReference type="InterPro" id="IPR015421">
    <property type="entry name" value="PyrdxlP-dep_Trfase_major"/>
</dbReference>
<dbReference type="InterPro" id="IPR005814">
    <property type="entry name" value="Aminotrans_3"/>
</dbReference>
<comment type="catalytic activity">
    <reaction evidence="5">
        <text>N(2)-acetyl-L-ornithine + 2-oxoglutarate = N-acetyl-L-glutamate 5-semialdehyde + L-glutamate</text>
        <dbReference type="Rhea" id="RHEA:18049"/>
        <dbReference type="ChEBI" id="CHEBI:16810"/>
        <dbReference type="ChEBI" id="CHEBI:29123"/>
        <dbReference type="ChEBI" id="CHEBI:29985"/>
        <dbReference type="ChEBI" id="CHEBI:57805"/>
        <dbReference type="EC" id="2.6.1.11"/>
    </reaction>
</comment>
<feature type="binding site" evidence="5">
    <location>
        <position position="129"/>
    </location>
    <ligand>
        <name>pyridoxal 5'-phosphate</name>
        <dbReference type="ChEBI" id="CHEBI:597326"/>
    </ligand>
</feature>
<dbReference type="GO" id="GO:0008483">
    <property type="term" value="F:transaminase activity"/>
    <property type="evidence" value="ECO:0007669"/>
    <property type="project" value="UniProtKB-KW"/>
</dbReference>
<protein>
    <recommendedName>
        <fullName evidence="5">Acetylornithine aminotransferase</fullName>
        <shortName evidence="5">ACOAT</shortName>
        <ecNumber evidence="5">2.6.1.11</ecNumber>
    </recommendedName>
</protein>
<dbReference type="NCBIfam" id="NF002325">
    <property type="entry name" value="PRK01278.1"/>
    <property type="match status" value="1"/>
</dbReference>
<dbReference type="NCBIfam" id="TIGR00707">
    <property type="entry name" value="argD"/>
    <property type="match status" value="1"/>
</dbReference>
<dbReference type="HAMAP" id="MF_01107">
    <property type="entry name" value="ArgD_aminotrans_3"/>
    <property type="match status" value="1"/>
</dbReference>
<dbReference type="EMBL" id="JAAVJI010000019">
    <property type="protein sequence ID" value="NJP03401.1"/>
    <property type="molecule type" value="Genomic_DNA"/>
</dbReference>
<evidence type="ECO:0000256" key="1">
    <source>
        <dbReference type="ARBA" id="ARBA00022576"/>
    </source>
</evidence>
<comment type="subunit">
    <text evidence="5">Homodimer.</text>
</comment>
<evidence type="ECO:0000256" key="5">
    <source>
        <dbReference type="HAMAP-Rule" id="MF_01107"/>
    </source>
</evidence>
<evidence type="ECO:0000256" key="4">
    <source>
        <dbReference type="ARBA" id="ARBA00022898"/>
    </source>
</evidence>
<dbReference type="InterPro" id="IPR050103">
    <property type="entry name" value="Class-III_PLP-dep_AT"/>
</dbReference>
<dbReference type="SUPFAM" id="SSF53383">
    <property type="entry name" value="PLP-dependent transferases"/>
    <property type="match status" value="1"/>
</dbReference>
<dbReference type="InterPro" id="IPR015422">
    <property type="entry name" value="PyrdxlP-dep_Trfase_small"/>
</dbReference>
<dbReference type="Gene3D" id="3.90.1150.10">
    <property type="entry name" value="Aspartate Aminotransferase, domain 1"/>
    <property type="match status" value="1"/>
</dbReference>
<dbReference type="PANTHER" id="PTHR11986:SF79">
    <property type="entry name" value="ACETYLORNITHINE AMINOTRANSFERASE, MITOCHONDRIAL"/>
    <property type="match status" value="1"/>
</dbReference>
<dbReference type="Proteomes" id="UP000746535">
    <property type="component" value="Unassembled WGS sequence"/>
</dbReference>
<feature type="binding site" evidence="5">
    <location>
        <begin position="97"/>
        <end position="98"/>
    </location>
    <ligand>
        <name>pyridoxal 5'-phosphate</name>
        <dbReference type="ChEBI" id="CHEBI:597326"/>
    </ligand>
</feature>
<dbReference type="PANTHER" id="PTHR11986">
    <property type="entry name" value="AMINOTRANSFERASE CLASS III"/>
    <property type="match status" value="1"/>
</dbReference>
<evidence type="ECO:0000313" key="6">
    <source>
        <dbReference type="EMBL" id="NJP03401.1"/>
    </source>
</evidence>
<dbReference type="InterPro" id="IPR049704">
    <property type="entry name" value="Aminotrans_3_PPA_site"/>
</dbReference>
<feature type="binding site" evidence="5">
    <location>
        <position position="274"/>
    </location>
    <ligand>
        <name>N(2)-acetyl-L-ornithine</name>
        <dbReference type="ChEBI" id="CHEBI:57805"/>
    </ligand>
</feature>
<accession>A0ABX0YMS9</accession>
<comment type="cofactor">
    <cofactor evidence="5">
        <name>pyridoxal 5'-phosphate</name>
        <dbReference type="ChEBI" id="CHEBI:597326"/>
    </cofactor>
    <text evidence="5">Binds 1 pyridoxal phosphate per subunit.</text>
</comment>
<keyword evidence="5" id="KW-0963">Cytoplasm</keyword>
<gene>
    <name evidence="5" type="primary">argD</name>
    <name evidence="6" type="ORF">HBH25_21420</name>
</gene>
<feature type="binding site" evidence="5">
    <location>
        <position position="132"/>
    </location>
    <ligand>
        <name>N(2)-acetyl-L-ornithine</name>
        <dbReference type="ChEBI" id="CHEBI:57805"/>
    </ligand>
</feature>
<dbReference type="Pfam" id="PF00202">
    <property type="entry name" value="Aminotran_3"/>
    <property type="match status" value="1"/>
</dbReference>
<feature type="binding site" evidence="5">
    <location>
        <position position="275"/>
    </location>
    <ligand>
        <name>pyridoxal 5'-phosphate</name>
        <dbReference type="ChEBI" id="CHEBI:597326"/>
    </ligand>
</feature>
<evidence type="ECO:0000256" key="3">
    <source>
        <dbReference type="ARBA" id="ARBA00022679"/>
    </source>
</evidence>
<reference evidence="6 7" key="1">
    <citation type="submission" date="2020-03" db="EMBL/GenBank/DDBJ databases">
        <authorList>
            <person name="Wang L."/>
            <person name="He N."/>
            <person name="Li Y."/>
            <person name="Fang Y."/>
            <person name="Zhang F."/>
        </authorList>
    </citation>
    <scope>NUCLEOTIDE SEQUENCE [LARGE SCALE GENOMIC DNA]</scope>
    <source>
        <strain evidence="7">hsmgli-8</strain>
    </source>
</reference>
<dbReference type="InterPro" id="IPR015424">
    <property type="entry name" value="PyrdxlP-dep_Trfase"/>
</dbReference>
<evidence type="ECO:0000256" key="2">
    <source>
        <dbReference type="ARBA" id="ARBA00022605"/>
    </source>
</evidence>
<proteinExistence type="inferred from homology"/>
<comment type="miscellaneous">
    <text evidence="5">May also have succinyldiaminopimelate aminotransferase activity, thus carrying out the corresponding step in lysine biosynthesis.</text>
</comment>
<keyword evidence="5" id="KW-0055">Arginine biosynthesis</keyword>
<feature type="binding site" evidence="5">
    <location>
        <begin position="217"/>
        <end position="220"/>
    </location>
    <ligand>
        <name>pyridoxal 5'-phosphate</name>
        <dbReference type="ChEBI" id="CHEBI:597326"/>
    </ligand>
</feature>
<organism evidence="6 7">
    <name type="scientific">Pseudomonas quercus</name>
    <dbReference type="NCBI Taxonomy" id="2722792"/>
    <lineage>
        <taxon>Bacteria</taxon>
        <taxon>Pseudomonadati</taxon>
        <taxon>Pseudomonadota</taxon>
        <taxon>Gammaproteobacteria</taxon>
        <taxon>Pseudomonadales</taxon>
        <taxon>Pseudomonadaceae</taxon>
        <taxon>Pseudomonas</taxon>
    </lineage>
</organism>